<accession>A0A069QLT3</accession>
<dbReference type="EMBL" id="JNGW01000012">
    <property type="protein sequence ID" value="KDR53813.1"/>
    <property type="molecule type" value="Genomic_DNA"/>
</dbReference>
<evidence type="ECO:0000313" key="2">
    <source>
        <dbReference type="EMBL" id="KDR53813.1"/>
    </source>
</evidence>
<comment type="caution">
    <text evidence="2">The sequence shown here is derived from an EMBL/GenBank/DDBJ whole genome shotgun (WGS) entry which is preliminary data.</text>
</comment>
<gene>
    <name evidence="2" type="ORF">HMPREF1991_00180</name>
</gene>
<organism evidence="2 3">
    <name type="scientific">Hoylesella loescheii DSM 19665 = JCM 12249 = ATCC 15930</name>
    <dbReference type="NCBI Taxonomy" id="1122985"/>
    <lineage>
        <taxon>Bacteria</taxon>
        <taxon>Pseudomonadati</taxon>
        <taxon>Bacteroidota</taxon>
        <taxon>Bacteroidia</taxon>
        <taxon>Bacteroidales</taxon>
        <taxon>Prevotellaceae</taxon>
        <taxon>Hoylesella</taxon>
    </lineage>
</organism>
<protein>
    <recommendedName>
        <fullName evidence="4">DUF5056 domain-containing protein</fullName>
    </recommendedName>
</protein>
<name>A0A069QLT3_HOYLO</name>
<dbReference type="RefSeq" id="WP_018966469.1">
    <property type="nucleotide sequence ID" value="NZ_KB899210.1"/>
</dbReference>
<evidence type="ECO:0000256" key="1">
    <source>
        <dbReference type="SAM" id="Phobius"/>
    </source>
</evidence>
<sequence length="114" mass="13305">MTERDDELLMHFFSEHKQEIFDDGFSERVMQKLPRSAIRTYNRIWTLFCCMVGLAFILFTRGWEQLGLVGRNIGVRFYESLLAVNLTSFRPIVLFVALLTFIGVTVYNLSLSKD</sequence>
<proteinExistence type="predicted"/>
<evidence type="ECO:0008006" key="4">
    <source>
        <dbReference type="Google" id="ProtNLM"/>
    </source>
</evidence>
<dbReference type="PATRIC" id="fig|1122985.7.peg.189"/>
<dbReference type="HOGENOM" id="CLU_162646_0_0_10"/>
<keyword evidence="1" id="KW-0472">Membrane</keyword>
<dbReference type="AlphaFoldDB" id="A0A069QLT3"/>
<keyword evidence="1" id="KW-0812">Transmembrane</keyword>
<evidence type="ECO:0000313" key="3">
    <source>
        <dbReference type="Proteomes" id="UP000027442"/>
    </source>
</evidence>
<reference evidence="2 3" key="1">
    <citation type="submission" date="2013-08" db="EMBL/GenBank/DDBJ databases">
        <authorList>
            <person name="Weinstock G."/>
            <person name="Sodergren E."/>
            <person name="Wylie T."/>
            <person name="Fulton L."/>
            <person name="Fulton R."/>
            <person name="Fronick C."/>
            <person name="O'Laughlin M."/>
            <person name="Godfrey J."/>
            <person name="Miner T."/>
            <person name="Herter B."/>
            <person name="Appelbaum E."/>
            <person name="Cordes M."/>
            <person name="Lek S."/>
            <person name="Wollam A."/>
            <person name="Pepin K.H."/>
            <person name="Palsikar V.B."/>
            <person name="Mitreva M."/>
            <person name="Wilson R.K."/>
        </authorList>
    </citation>
    <scope>NUCLEOTIDE SEQUENCE [LARGE SCALE GENOMIC DNA]</scope>
    <source>
        <strain evidence="2 3">ATCC 15930</strain>
    </source>
</reference>
<feature type="transmembrane region" description="Helical" evidence="1">
    <location>
        <begin position="92"/>
        <end position="111"/>
    </location>
</feature>
<keyword evidence="1" id="KW-1133">Transmembrane helix</keyword>
<feature type="transmembrane region" description="Helical" evidence="1">
    <location>
        <begin position="40"/>
        <end position="59"/>
    </location>
</feature>
<dbReference type="Pfam" id="PF16479">
    <property type="entry name" value="DUF5056"/>
    <property type="match status" value="1"/>
</dbReference>
<dbReference type="Proteomes" id="UP000027442">
    <property type="component" value="Unassembled WGS sequence"/>
</dbReference>
<keyword evidence="3" id="KW-1185">Reference proteome</keyword>
<dbReference type="InterPro" id="IPR032129">
    <property type="entry name" value="DUF5056"/>
</dbReference>